<keyword evidence="2" id="KW-1185">Reference proteome</keyword>
<reference evidence="1 2" key="1">
    <citation type="submission" date="2022-05" db="EMBL/GenBank/DDBJ databases">
        <authorList>
            <consortium name="Genoscope - CEA"/>
            <person name="William W."/>
        </authorList>
    </citation>
    <scope>NUCLEOTIDE SEQUENCE [LARGE SCALE GENOMIC DNA]</scope>
</reference>
<name>A0ABN8P6P6_9CNID</name>
<evidence type="ECO:0000313" key="1">
    <source>
        <dbReference type="EMBL" id="CAH3135798.1"/>
    </source>
</evidence>
<sequence>MNTRVITYTRAELLGIRRASRSFVCGSVLHDLKLNGLLRFRGCRAGRRKISVRISDRISHATCRDRTTSRTSVWVPIVPEQRFRVGSYLKFCSLNARSVRNKLADLVSYVKSSGVDIFVVTETWLSEIDDACRAEITPPRYELFDHTRSDRSEHTLDLIITR</sequence>
<dbReference type="SUPFAM" id="SSF56219">
    <property type="entry name" value="DNase I-like"/>
    <property type="match status" value="1"/>
</dbReference>
<protein>
    <submittedName>
        <fullName evidence="1">Uncharacterized protein</fullName>
    </submittedName>
</protein>
<organism evidence="1 2">
    <name type="scientific">Porites lobata</name>
    <dbReference type="NCBI Taxonomy" id="104759"/>
    <lineage>
        <taxon>Eukaryota</taxon>
        <taxon>Metazoa</taxon>
        <taxon>Cnidaria</taxon>
        <taxon>Anthozoa</taxon>
        <taxon>Hexacorallia</taxon>
        <taxon>Scleractinia</taxon>
        <taxon>Fungiina</taxon>
        <taxon>Poritidae</taxon>
        <taxon>Porites</taxon>
    </lineage>
</organism>
<dbReference type="EMBL" id="CALNXK010000056">
    <property type="protein sequence ID" value="CAH3135798.1"/>
    <property type="molecule type" value="Genomic_DNA"/>
</dbReference>
<gene>
    <name evidence="1" type="ORF">PLOB_00038079</name>
</gene>
<evidence type="ECO:0000313" key="2">
    <source>
        <dbReference type="Proteomes" id="UP001159405"/>
    </source>
</evidence>
<accession>A0ABN8P6P6</accession>
<comment type="caution">
    <text evidence="1">The sequence shown here is derived from an EMBL/GenBank/DDBJ whole genome shotgun (WGS) entry which is preliminary data.</text>
</comment>
<proteinExistence type="predicted"/>
<dbReference type="Gene3D" id="3.60.10.10">
    <property type="entry name" value="Endonuclease/exonuclease/phosphatase"/>
    <property type="match status" value="1"/>
</dbReference>
<feature type="non-terminal residue" evidence="1">
    <location>
        <position position="162"/>
    </location>
</feature>
<dbReference type="Proteomes" id="UP001159405">
    <property type="component" value="Unassembled WGS sequence"/>
</dbReference>
<dbReference type="InterPro" id="IPR036691">
    <property type="entry name" value="Endo/exonu/phosph_ase_sf"/>
</dbReference>